<dbReference type="GO" id="GO:0005886">
    <property type="term" value="C:plasma membrane"/>
    <property type="evidence" value="ECO:0007669"/>
    <property type="project" value="UniProtKB-SubCell"/>
</dbReference>
<name>A0A8X6XLJ6_9ARAC</name>
<dbReference type="EMBL" id="BMAV01009529">
    <property type="protein sequence ID" value="GFY53861.1"/>
    <property type="molecule type" value="Genomic_DNA"/>
</dbReference>
<keyword evidence="4 10" id="KW-0812">Transmembrane</keyword>
<dbReference type="InterPro" id="IPR014710">
    <property type="entry name" value="RmlC-like_jellyroll"/>
</dbReference>
<dbReference type="PANTHER" id="PTHR10110:SF86">
    <property type="entry name" value="SODIUM_HYDROGEN EXCHANGER 7"/>
    <property type="match status" value="1"/>
</dbReference>
<evidence type="ECO:0000259" key="11">
    <source>
        <dbReference type="Pfam" id="PF00999"/>
    </source>
</evidence>
<evidence type="ECO:0000256" key="4">
    <source>
        <dbReference type="ARBA" id="ARBA00022692"/>
    </source>
</evidence>
<evidence type="ECO:0000256" key="8">
    <source>
        <dbReference type="ARBA" id="ARBA00023136"/>
    </source>
</evidence>
<proteinExistence type="predicted"/>
<dbReference type="GO" id="GO:0098719">
    <property type="term" value="P:sodium ion import across plasma membrane"/>
    <property type="evidence" value="ECO:0007669"/>
    <property type="project" value="TreeGrafter"/>
</dbReference>
<feature type="transmembrane region" description="Helical" evidence="10">
    <location>
        <begin position="251"/>
        <end position="270"/>
    </location>
</feature>
<feature type="transmembrane region" description="Helical" evidence="10">
    <location>
        <begin position="344"/>
        <end position="368"/>
    </location>
</feature>
<feature type="transmembrane region" description="Helical" evidence="10">
    <location>
        <begin position="590"/>
        <end position="611"/>
    </location>
</feature>
<evidence type="ECO:0000256" key="7">
    <source>
        <dbReference type="ARBA" id="ARBA00023065"/>
    </source>
</evidence>
<dbReference type="Pfam" id="PF00999">
    <property type="entry name" value="Na_H_Exchanger"/>
    <property type="match status" value="1"/>
</dbReference>
<dbReference type="Gene3D" id="2.60.120.10">
    <property type="entry name" value="Jelly Rolls"/>
    <property type="match status" value="1"/>
</dbReference>
<dbReference type="InterPro" id="IPR027359">
    <property type="entry name" value="Volt_channel_dom_sf"/>
</dbReference>
<reference evidence="12" key="1">
    <citation type="submission" date="2020-08" db="EMBL/GenBank/DDBJ databases">
        <title>Multicomponent nature underlies the extraordinary mechanical properties of spider dragline silk.</title>
        <authorList>
            <person name="Kono N."/>
            <person name="Nakamura H."/>
            <person name="Mori M."/>
            <person name="Yoshida Y."/>
            <person name="Ohtoshi R."/>
            <person name="Malay A.D."/>
            <person name="Moran D.A.P."/>
            <person name="Tomita M."/>
            <person name="Numata K."/>
            <person name="Arakawa K."/>
        </authorList>
    </citation>
    <scope>NUCLEOTIDE SEQUENCE</scope>
</reference>
<keyword evidence="6" id="KW-0915">Sodium</keyword>
<feature type="domain" description="Cation/H+ exchanger transmembrane" evidence="11">
    <location>
        <begin position="44"/>
        <end position="439"/>
    </location>
</feature>
<organism evidence="12 13">
    <name type="scientific">Trichonephila inaurata madagascariensis</name>
    <dbReference type="NCBI Taxonomy" id="2747483"/>
    <lineage>
        <taxon>Eukaryota</taxon>
        <taxon>Metazoa</taxon>
        <taxon>Ecdysozoa</taxon>
        <taxon>Arthropoda</taxon>
        <taxon>Chelicerata</taxon>
        <taxon>Arachnida</taxon>
        <taxon>Araneae</taxon>
        <taxon>Araneomorphae</taxon>
        <taxon>Entelegynae</taxon>
        <taxon>Araneoidea</taxon>
        <taxon>Nephilidae</taxon>
        <taxon>Trichonephila</taxon>
        <taxon>Trichonephila inaurata</taxon>
    </lineage>
</organism>
<feature type="transmembrane region" description="Helical" evidence="10">
    <location>
        <begin position="30"/>
        <end position="52"/>
    </location>
</feature>
<keyword evidence="8 10" id="KW-0472">Membrane</keyword>
<keyword evidence="3" id="KW-1003">Cell membrane</keyword>
<dbReference type="AlphaFoldDB" id="A0A8X6XLJ6"/>
<dbReference type="GO" id="GO:0015385">
    <property type="term" value="F:sodium:proton antiporter activity"/>
    <property type="evidence" value="ECO:0007669"/>
    <property type="project" value="InterPro"/>
</dbReference>
<dbReference type="Gene3D" id="6.10.140.1330">
    <property type="match status" value="1"/>
</dbReference>
<evidence type="ECO:0000256" key="1">
    <source>
        <dbReference type="ARBA" id="ARBA00004651"/>
    </source>
</evidence>
<keyword evidence="2" id="KW-0813">Transport</keyword>
<keyword evidence="7" id="KW-0406">Ion transport</keyword>
<dbReference type="InterPro" id="IPR006153">
    <property type="entry name" value="Cation/H_exchanger_TM"/>
</dbReference>
<keyword evidence="13" id="KW-1185">Reference proteome</keyword>
<dbReference type="InterPro" id="IPR018490">
    <property type="entry name" value="cNMP-bd_dom_sf"/>
</dbReference>
<feature type="transmembrane region" description="Helical" evidence="10">
    <location>
        <begin position="631"/>
        <end position="651"/>
    </location>
</feature>
<feature type="transmembrane region" description="Helical" evidence="10">
    <location>
        <begin position="380"/>
        <end position="400"/>
    </location>
</feature>
<evidence type="ECO:0000313" key="13">
    <source>
        <dbReference type="Proteomes" id="UP000886998"/>
    </source>
</evidence>
<evidence type="ECO:0000313" key="12">
    <source>
        <dbReference type="EMBL" id="GFY53861.1"/>
    </source>
</evidence>
<evidence type="ECO:0000256" key="5">
    <source>
        <dbReference type="ARBA" id="ARBA00022989"/>
    </source>
</evidence>
<evidence type="ECO:0000256" key="9">
    <source>
        <dbReference type="ARBA" id="ARBA00023201"/>
    </source>
</evidence>
<feature type="transmembrane region" description="Helical" evidence="10">
    <location>
        <begin position="415"/>
        <end position="434"/>
    </location>
</feature>
<accession>A0A8X6XLJ6</accession>
<feature type="transmembrane region" description="Helical" evidence="10">
    <location>
        <begin position="276"/>
        <end position="294"/>
    </location>
</feature>
<comment type="subcellular location">
    <subcellularLocation>
        <location evidence="1">Cell membrane</location>
        <topology evidence="1">Multi-pass membrane protein</topology>
    </subcellularLocation>
</comment>
<feature type="transmembrane region" description="Helical" evidence="10">
    <location>
        <begin position="152"/>
        <end position="176"/>
    </location>
</feature>
<feature type="transmembrane region" description="Helical" evidence="10">
    <location>
        <begin position="59"/>
        <end position="78"/>
    </location>
</feature>
<dbReference type="GO" id="GO:0015386">
    <property type="term" value="F:potassium:proton antiporter activity"/>
    <property type="evidence" value="ECO:0007669"/>
    <property type="project" value="TreeGrafter"/>
</dbReference>
<dbReference type="Gene3D" id="1.20.120.350">
    <property type="entry name" value="Voltage-gated potassium channels. Chain C"/>
    <property type="match status" value="1"/>
</dbReference>
<feature type="transmembrane region" description="Helical" evidence="10">
    <location>
        <begin position="125"/>
        <end position="146"/>
    </location>
</feature>
<dbReference type="OrthoDB" id="441412at2759"/>
<evidence type="ECO:0000256" key="3">
    <source>
        <dbReference type="ARBA" id="ARBA00022475"/>
    </source>
</evidence>
<dbReference type="PANTHER" id="PTHR10110">
    <property type="entry name" value="SODIUM/HYDROGEN EXCHANGER"/>
    <property type="match status" value="1"/>
</dbReference>
<comment type="caution">
    <text evidence="12">The sequence shown here is derived from an EMBL/GenBank/DDBJ whole genome shotgun (WGS) entry which is preliminary data.</text>
</comment>
<dbReference type="GO" id="GO:0051453">
    <property type="term" value="P:regulation of intracellular pH"/>
    <property type="evidence" value="ECO:0007669"/>
    <property type="project" value="TreeGrafter"/>
</dbReference>
<feature type="transmembrane region" description="Helical" evidence="10">
    <location>
        <begin position="314"/>
        <end position="332"/>
    </location>
</feature>
<dbReference type="InterPro" id="IPR018422">
    <property type="entry name" value="Cation/H_exchanger_CPA1"/>
</dbReference>
<evidence type="ECO:0000256" key="10">
    <source>
        <dbReference type="SAM" id="Phobius"/>
    </source>
</evidence>
<dbReference type="SUPFAM" id="SSF51206">
    <property type="entry name" value="cAMP-binding domain-like"/>
    <property type="match status" value="1"/>
</dbReference>
<dbReference type="Proteomes" id="UP000886998">
    <property type="component" value="Unassembled WGS sequence"/>
</dbReference>
<feature type="transmembrane region" description="Helical" evidence="10">
    <location>
        <begin position="663"/>
        <end position="683"/>
    </location>
</feature>
<gene>
    <name evidence="12" type="primary">NHX7</name>
    <name evidence="12" type="ORF">TNIN_89761</name>
</gene>
<sequence>MNLLISSTQEFQNSTEIPWEDEKKAVHKSYLIGARSIQFIMCSLFAGIVINFGSKKYHYPFTVGCFIFGVIVGLFDVYSEFVRNFTIVTRMDPSDMMLTFLPILIFESSFGMDAHMFYRALSQCVLLALPGLVLCTILTGVFAKYVLTSYNWSWFTAFLFGSIVSATDPVAVVALLKEMRMPHSFTILIEGESLLNDGVAIVLYDTLSQHVFSTSPLSIKDSVIELLKTCIGAPIFGYVSAKLAELILARIYVSPVSEMSVIFLQAYITYFVAERFLGVSAVLAVVLFGVTLNANKMCISPESESLIQTDWRLLGVYANTLIFVIVGVLVSVHLSQDYSSEDAYFVFLTFIALTLFRGIIILLFYPVLKSTGYGLNWKEGVVLAWGGLRGGIGLALALMFVSKPKHDASENINKVLVQVAGIIILTLIINANTVKLVMKLIRFKDVTLVHRLSMGNAIACVTEIRHKSIRICKSDWRYKKADWTWLLQKTKLHDPYKGGLYGDDPAMCSLFIPYGTCDECMVSLMPYSPSDQEMRDLNEAARRKVLRAMKGFLWRQFRNGLIQRRALKFLSMAADNACDTPKKMQQKKKLFISIYISSIFFIVFYILEIVIKVVTLRWHRYIKNPWNKFHFTASMIAVIAGIVDFLLFFHYLSSPVFLPYVRLVIALRVIGLYQVLRMLYFNFLSLLRNYYSKEFYYEYDVGRGFLFANQAVLKKIEAIVDFGPCVKIPLTICEENILHMLDNLTEFEEEFPAIAFALQSNRAARRILNRVQIVLERFKEKSLILKEDIIILKKIIFEMTKKVAYAPRIRPVIHDISKILEESDWIRFSDASKIILENHTICSYRRGEAIHKVGKHHQCVHIIASGIVKVLWNSAESKTSPHQMYNKLPNTDTLLFFDLKDEKEIWDFLVTSQTLGLLGYLQKTKSITTAVCEKDCELIQINYAFLKNAEEEYQFNYAMWRMVAINVGVSVLKQQPRYMDYNDDDIKMRLQKGIMPSLLKINHWKVPEIIDDVVLIQGRVKDSENAIKFIGPAYIPNTCKNIIVLDNIDKRPQVIMILLPIEEYNFKLCRHWTNPAEMSSSGLCSLHFAGVQTL</sequence>
<protein>
    <recommendedName>
        <fullName evidence="11">Cation/H+ exchanger transmembrane domain-containing protein</fullName>
    </recommendedName>
</protein>
<evidence type="ECO:0000256" key="6">
    <source>
        <dbReference type="ARBA" id="ARBA00023053"/>
    </source>
</evidence>
<keyword evidence="5 10" id="KW-1133">Transmembrane helix</keyword>
<keyword evidence="9" id="KW-0739">Sodium transport</keyword>
<evidence type="ECO:0000256" key="2">
    <source>
        <dbReference type="ARBA" id="ARBA00022448"/>
    </source>
</evidence>